<sequence>MANIMPWPFYLLIPSGHSLSLPCCWNGTSRDLWIASSDGRTTISLHCSISPGGTFWGCLTQAQLCTQATEGALSIQRFS</sequence>
<gene>
    <name evidence="2" type="ORF">Micbo1qcDRAFT_74775</name>
</gene>
<proteinExistence type="predicted"/>
<name>A0A136IZ95_9PEZI</name>
<dbReference type="EMBL" id="KQ964253">
    <property type="protein sequence ID" value="KXJ90305.1"/>
    <property type="molecule type" value="Genomic_DNA"/>
</dbReference>
<evidence type="ECO:0008006" key="4">
    <source>
        <dbReference type="Google" id="ProtNLM"/>
    </source>
</evidence>
<dbReference type="Proteomes" id="UP000070501">
    <property type="component" value="Unassembled WGS sequence"/>
</dbReference>
<organism evidence="2 3">
    <name type="scientific">Microdochium bolleyi</name>
    <dbReference type="NCBI Taxonomy" id="196109"/>
    <lineage>
        <taxon>Eukaryota</taxon>
        <taxon>Fungi</taxon>
        <taxon>Dikarya</taxon>
        <taxon>Ascomycota</taxon>
        <taxon>Pezizomycotina</taxon>
        <taxon>Sordariomycetes</taxon>
        <taxon>Xylariomycetidae</taxon>
        <taxon>Xylariales</taxon>
        <taxon>Microdochiaceae</taxon>
        <taxon>Microdochium</taxon>
    </lineage>
</organism>
<keyword evidence="3" id="KW-1185">Reference proteome</keyword>
<accession>A0A136IZ95</accession>
<evidence type="ECO:0000313" key="3">
    <source>
        <dbReference type="Proteomes" id="UP000070501"/>
    </source>
</evidence>
<feature type="chain" id="PRO_5007293352" description="Secreted protein" evidence="1">
    <location>
        <begin position="21"/>
        <end position="79"/>
    </location>
</feature>
<reference evidence="3" key="1">
    <citation type="submission" date="2016-02" db="EMBL/GenBank/DDBJ databases">
        <title>Draft genome sequence of Microdochium bolleyi, a fungal endophyte of beachgrass.</title>
        <authorList>
            <consortium name="DOE Joint Genome Institute"/>
            <person name="David A.S."/>
            <person name="May G."/>
            <person name="Haridas S."/>
            <person name="Lim J."/>
            <person name="Wang M."/>
            <person name="Labutti K."/>
            <person name="Lipzen A."/>
            <person name="Barry K."/>
            <person name="Grigoriev I.V."/>
        </authorList>
    </citation>
    <scope>NUCLEOTIDE SEQUENCE [LARGE SCALE GENOMIC DNA]</scope>
    <source>
        <strain evidence="3">J235TASD1</strain>
    </source>
</reference>
<dbReference type="AlphaFoldDB" id="A0A136IZ95"/>
<evidence type="ECO:0000256" key="1">
    <source>
        <dbReference type="SAM" id="SignalP"/>
    </source>
</evidence>
<feature type="signal peptide" evidence="1">
    <location>
        <begin position="1"/>
        <end position="20"/>
    </location>
</feature>
<dbReference type="InParanoid" id="A0A136IZ95"/>
<keyword evidence="1" id="KW-0732">Signal</keyword>
<evidence type="ECO:0000313" key="2">
    <source>
        <dbReference type="EMBL" id="KXJ90305.1"/>
    </source>
</evidence>
<protein>
    <recommendedName>
        <fullName evidence="4">Secreted protein</fullName>
    </recommendedName>
</protein>